<dbReference type="Pfam" id="PF01053">
    <property type="entry name" value="Cys_Met_Meta_PP"/>
    <property type="match status" value="1"/>
</dbReference>
<dbReference type="GO" id="GO:0030170">
    <property type="term" value="F:pyridoxal phosphate binding"/>
    <property type="evidence" value="ECO:0007669"/>
    <property type="project" value="InterPro"/>
</dbReference>
<organism evidence="10 11">
    <name type="scientific">Homarus americanus</name>
    <name type="common">American lobster</name>
    <dbReference type="NCBI Taxonomy" id="6706"/>
    <lineage>
        <taxon>Eukaryota</taxon>
        <taxon>Metazoa</taxon>
        <taxon>Ecdysozoa</taxon>
        <taxon>Arthropoda</taxon>
        <taxon>Crustacea</taxon>
        <taxon>Multicrustacea</taxon>
        <taxon>Malacostraca</taxon>
        <taxon>Eumalacostraca</taxon>
        <taxon>Eucarida</taxon>
        <taxon>Decapoda</taxon>
        <taxon>Pleocyemata</taxon>
        <taxon>Astacidea</taxon>
        <taxon>Nephropoidea</taxon>
        <taxon>Nephropidae</taxon>
        <taxon>Homarus</taxon>
    </lineage>
</organism>
<name>A0A8J5N0N7_HOMAM</name>
<evidence type="ECO:0000256" key="5">
    <source>
        <dbReference type="ARBA" id="ARBA00022898"/>
    </source>
</evidence>
<keyword evidence="5 8" id="KW-0663">Pyridoxal phosphate</keyword>
<evidence type="ECO:0000256" key="7">
    <source>
        <dbReference type="ARBA" id="ARBA00029853"/>
    </source>
</evidence>
<evidence type="ECO:0000256" key="2">
    <source>
        <dbReference type="ARBA" id="ARBA00005038"/>
    </source>
</evidence>
<keyword evidence="11" id="KW-1185">Reference proteome</keyword>
<proteinExistence type="inferred from homology"/>
<accession>A0A8J5N0N7</accession>
<dbReference type="SUPFAM" id="SSF53383">
    <property type="entry name" value="PLP-dependent transferases"/>
    <property type="match status" value="1"/>
</dbReference>
<dbReference type="PANTHER" id="PTHR11808">
    <property type="entry name" value="TRANS-SULFURATION ENZYME FAMILY MEMBER"/>
    <property type="match status" value="1"/>
</dbReference>
<dbReference type="FunFam" id="3.40.640.10:FF:000009">
    <property type="entry name" value="Cystathionine gamma-synthase homolog"/>
    <property type="match status" value="1"/>
</dbReference>
<keyword evidence="6" id="KW-0198">Cysteine biosynthesis</keyword>
<comment type="cofactor">
    <cofactor evidence="1 9">
        <name>pyridoxal 5'-phosphate</name>
        <dbReference type="ChEBI" id="CHEBI:597326"/>
    </cofactor>
</comment>
<evidence type="ECO:0000256" key="4">
    <source>
        <dbReference type="ARBA" id="ARBA00012085"/>
    </source>
</evidence>
<comment type="caution">
    <text evidence="10">The sequence shown here is derived from an EMBL/GenBank/DDBJ whole genome shotgun (WGS) entry which is preliminary data.</text>
</comment>
<protein>
    <recommendedName>
        <fullName evidence="4">cystathionine gamma-lyase</fullName>
        <ecNumber evidence="4">4.4.1.1</ecNumber>
    </recommendedName>
    <alternativeName>
        <fullName evidence="7">Gamma-cystathionase</fullName>
    </alternativeName>
</protein>
<sequence>MEDLGYLKNDPTFSSRAIHDGNEPEQWSHLAVVPPISTATTFKQNGPADFKMFEYSRSGNPTRNCLEKCLASTENAEFGLAFASGLAATTTLTHTLSAGDHIVSMDDLYGGTNRYFRHVATRFGLEIDFVDACYPKKVEAAMKTNTKMVWIETPTNPTLKLVDIAAVAAIVKKHGSSFLVVDNTFMSPYFQRPLDLGADLVLHSVTKYINGHTDVIMGAICTNRSDLHEQLRFLQNSIGPVPSPFDCYLVNRSLKTLALRMEQHMKNGLAVAKFLETHSCVEKVIHPGLPSHPQHELSKRQCFGHSGMLSFYIKGNDLETSKKFFKHLKVFTLAESLGGYESLCELPSVMTHASVPKETRDKLGITDGLIRISCGLEGTDDLINDLDQALKAVVSSNL</sequence>
<dbReference type="Proteomes" id="UP000747542">
    <property type="component" value="Unassembled WGS sequence"/>
</dbReference>
<keyword evidence="6" id="KW-0028">Amino-acid biosynthesis</keyword>
<dbReference type="UniPathway" id="UPA00136">
    <property type="reaction ID" value="UER00202"/>
</dbReference>
<evidence type="ECO:0000256" key="1">
    <source>
        <dbReference type="ARBA" id="ARBA00001933"/>
    </source>
</evidence>
<feature type="modified residue" description="N6-(pyridoxal phosphate)lysine" evidence="8">
    <location>
        <position position="207"/>
    </location>
</feature>
<dbReference type="InterPro" id="IPR000277">
    <property type="entry name" value="Cys/Met-Metab_PyrdxlP-dep_enz"/>
</dbReference>
<evidence type="ECO:0000256" key="6">
    <source>
        <dbReference type="ARBA" id="ARBA00023192"/>
    </source>
</evidence>
<dbReference type="AlphaFoldDB" id="A0A8J5N0N7"/>
<feature type="non-terminal residue" evidence="10">
    <location>
        <position position="398"/>
    </location>
</feature>
<dbReference type="GO" id="GO:0019346">
    <property type="term" value="P:transsulfuration"/>
    <property type="evidence" value="ECO:0007669"/>
    <property type="project" value="InterPro"/>
</dbReference>
<gene>
    <name evidence="10" type="primary">CTH-L</name>
    <name evidence="10" type="ORF">Hamer_G013478</name>
</gene>
<dbReference type="PANTHER" id="PTHR11808:SF15">
    <property type="entry name" value="CYSTATHIONINE GAMMA-LYASE"/>
    <property type="match status" value="1"/>
</dbReference>
<dbReference type="InterPro" id="IPR015421">
    <property type="entry name" value="PyrdxlP-dep_Trfase_major"/>
</dbReference>
<evidence type="ECO:0000256" key="8">
    <source>
        <dbReference type="PIRSR" id="PIRSR001434-2"/>
    </source>
</evidence>
<dbReference type="GO" id="GO:0005737">
    <property type="term" value="C:cytoplasm"/>
    <property type="evidence" value="ECO:0007669"/>
    <property type="project" value="TreeGrafter"/>
</dbReference>
<dbReference type="FunFam" id="3.90.1150.10:FF:000008">
    <property type="entry name" value="Cystathionine gamma-synthase"/>
    <property type="match status" value="1"/>
</dbReference>
<dbReference type="PIRSF" id="PIRSF001434">
    <property type="entry name" value="CGS"/>
    <property type="match status" value="1"/>
</dbReference>
<dbReference type="Gene3D" id="3.90.1150.10">
    <property type="entry name" value="Aspartate Aminotransferase, domain 1"/>
    <property type="match status" value="1"/>
</dbReference>
<dbReference type="CDD" id="cd00614">
    <property type="entry name" value="CGS_like"/>
    <property type="match status" value="1"/>
</dbReference>
<evidence type="ECO:0000256" key="9">
    <source>
        <dbReference type="RuleBase" id="RU362118"/>
    </source>
</evidence>
<reference evidence="10" key="1">
    <citation type="journal article" date="2021" name="Sci. Adv.">
        <title>The American lobster genome reveals insights on longevity, neural, and immune adaptations.</title>
        <authorList>
            <person name="Polinski J.M."/>
            <person name="Zimin A.V."/>
            <person name="Clark K.F."/>
            <person name="Kohn A.B."/>
            <person name="Sadowski N."/>
            <person name="Timp W."/>
            <person name="Ptitsyn A."/>
            <person name="Khanna P."/>
            <person name="Romanova D.Y."/>
            <person name="Williams P."/>
            <person name="Greenwood S.J."/>
            <person name="Moroz L.L."/>
            <person name="Walt D.R."/>
            <person name="Bodnar A.G."/>
        </authorList>
    </citation>
    <scope>NUCLEOTIDE SEQUENCE</scope>
    <source>
        <strain evidence="10">GMGI-L3</strain>
    </source>
</reference>
<dbReference type="GO" id="GO:0019343">
    <property type="term" value="P:cysteine biosynthetic process via cystathionine"/>
    <property type="evidence" value="ECO:0007669"/>
    <property type="project" value="TreeGrafter"/>
</dbReference>
<dbReference type="InterPro" id="IPR015422">
    <property type="entry name" value="PyrdxlP-dep_Trfase_small"/>
</dbReference>
<evidence type="ECO:0000313" key="11">
    <source>
        <dbReference type="Proteomes" id="UP000747542"/>
    </source>
</evidence>
<dbReference type="InterPro" id="IPR015424">
    <property type="entry name" value="PyrdxlP-dep_Trfase"/>
</dbReference>
<comment type="similarity">
    <text evidence="3 9">Belongs to the trans-sulfuration enzymes family.</text>
</comment>
<dbReference type="EC" id="4.4.1.1" evidence="4"/>
<dbReference type="EMBL" id="JAHLQT010013773">
    <property type="protein sequence ID" value="KAG7170659.1"/>
    <property type="molecule type" value="Genomic_DNA"/>
</dbReference>
<comment type="pathway">
    <text evidence="2">Amino-acid biosynthesis; L-cysteine biosynthesis; L-cysteine from L-homocysteine and L-serine: step 2/2.</text>
</comment>
<dbReference type="Gene3D" id="3.40.640.10">
    <property type="entry name" value="Type I PLP-dependent aspartate aminotransferase-like (Major domain)"/>
    <property type="match status" value="1"/>
</dbReference>
<evidence type="ECO:0000313" key="10">
    <source>
        <dbReference type="EMBL" id="KAG7170659.1"/>
    </source>
</evidence>
<dbReference type="GO" id="GO:0004123">
    <property type="term" value="F:cystathionine gamma-lyase activity"/>
    <property type="evidence" value="ECO:0007669"/>
    <property type="project" value="TreeGrafter"/>
</dbReference>
<evidence type="ECO:0000256" key="3">
    <source>
        <dbReference type="ARBA" id="ARBA00009077"/>
    </source>
</evidence>